<feature type="region of interest" description="Disordered" evidence="1">
    <location>
        <begin position="113"/>
        <end position="140"/>
    </location>
</feature>
<feature type="region of interest" description="Disordered" evidence="1">
    <location>
        <begin position="65"/>
        <end position="95"/>
    </location>
</feature>
<evidence type="ECO:0000256" key="1">
    <source>
        <dbReference type="SAM" id="MobiDB-lite"/>
    </source>
</evidence>
<evidence type="ECO:0000313" key="2">
    <source>
        <dbReference type="EMBL" id="MED6191930.1"/>
    </source>
</evidence>
<organism evidence="2 3">
    <name type="scientific">Stylosanthes scabra</name>
    <dbReference type="NCBI Taxonomy" id="79078"/>
    <lineage>
        <taxon>Eukaryota</taxon>
        <taxon>Viridiplantae</taxon>
        <taxon>Streptophyta</taxon>
        <taxon>Embryophyta</taxon>
        <taxon>Tracheophyta</taxon>
        <taxon>Spermatophyta</taxon>
        <taxon>Magnoliopsida</taxon>
        <taxon>eudicotyledons</taxon>
        <taxon>Gunneridae</taxon>
        <taxon>Pentapetalae</taxon>
        <taxon>rosids</taxon>
        <taxon>fabids</taxon>
        <taxon>Fabales</taxon>
        <taxon>Fabaceae</taxon>
        <taxon>Papilionoideae</taxon>
        <taxon>50 kb inversion clade</taxon>
        <taxon>dalbergioids sensu lato</taxon>
        <taxon>Dalbergieae</taxon>
        <taxon>Pterocarpus clade</taxon>
        <taxon>Stylosanthes</taxon>
    </lineage>
</organism>
<sequence length="167" mass="18854">MLLYADSSFRRSQDAEFTDGLAISKVNTPIGNIRPNRLNSEAECTNGKAVGRPLVILAPYSRQRAPRPQLYRRPSRDPARSSITSASNCYNKSPSSDALAVRRLQEATVDCGPTRRIRPPRPVDLYTLADPPPSPPPEREWRLSWDEHSRLMRCSRELTRARRIVSG</sequence>
<keyword evidence="3" id="KW-1185">Reference proteome</keyword>
<proteinExistence type="predicted"/>
<feature type="compositionally biased region" description="Polar residues" evidence="1">
    <location>
        <begin position="81"/>
        <end position="95"/>
    </location>
</feature>
<reference evidence="2 3" key="1">
    <citation type="journal article" date="2023" name="Plants (Basel)">
        <title>Bridging the Gap: Combining Genomics and Transcriptomics Approaches to Understand Stylosanthes scabra, an Orphan Legume from the Brazilian Caatinga.</title>
        <authorList>
            <person name="Ferreira-Neto J.R.C."/>
            <person name="da Silva M.D."/>
            <person name="Binneck E."/>
            <person name="de Melo N.F."/>
            <person name="da Silva R.H."/>
            <person name="de Melo A.L.T.M."/>
            <person name="Pandolfi V."/>
            <person name="Bustamante F.O."/>
            <person name="Brasileiro-Vidal A.C."/>
            <person name="Benko-Iseppon A.M."/>
        </authorList>
    </citation>
    <scope>NUCLEOTIDE SEQUENCE [LARGE SCALE GENOMIC DNA]</scope>
    <source>
        <tissue evidence="2">Leaves</tissue>
    </source>
</reference>
<comment type="caution">
    <text evidence="2">The sequence shown here is derived from an EMBL/GenBank/DDBJ whole genome shotgun (WGS) entry which is preliminary data.</text>
</comment>
<dbReference type="EMBL" id="JASCZI010211459">
    <property type="protein sequence ID" value="MED6191930.1"/>
    <property type="molecule type" value="Genomic_DNA"/>
</dbReference>
<protein>
    <submittedName>
        <fullName evidence="2">Uncharacterized protein</fullName>
    </submittedName>
</protein>
<evidence type="ECO:0000313" key="3">
    <source>
        <dbReference type="Proteomes" id="UP001341840"/>
    </source>
</evidence>
<accession>A0ABU6X5I8</accession>
<name>A0ABU6X5I8_9FABA</name>
<dbReference type="Proteomes" id="UP001341840">
    <property type="component" value="Unassembled WGS sequence"/>
</dbReference>
<gene>
    <name evidence="2" type="ORF">PIB30_005410</name>
</gene>